<dbReference type="AlphaFoldDB" id="X1FK58"/>
<feature type="non-terminal residue" evidence="1">
    <location>
        <position position="56"/>
    </location>
</feature>
<protein>
    <submittedName>
        <fullName evidence="1">Uncharacterized protein</fullName>
    </submittedName>
</protein>
<gene>
    <name evidence="1" type="ORF">S03H2_06020</name>
</gene>
<accession>X1FK58</accession>
<proteinExistence type="predicted"/>
<sequence length="56" mass="6478">MGRRHRPLDNERILENISKGDIHPEYAKTYLDAVLTKPASQDIVAYELRQDPSLSR</sequence>
<organism evidence="1">
    <name type="scientific">marine sediment metagenome</name>
    <dbReference type="NCBI Taxonomy" id="412755"/>
    <lineage>
        <taxon>unclassified sequences</taxon>
        <taxon>metagenomes</taxon>
        <taxon>ecological metagenomes</taxon>
    </lineage>
</organism>
<name>X1FK58_9ZZZZ</name>
<reference evidence="1" key="1">
    <citation type="journal article" date="2014" name="Front. Microbiol.">
        <title>High frequency of phylogenetically diverse reductive dehalogenase-homologous genes in deep subseafloor sedimentary metagenomes.</title>
        <authorList>
            <person name="Kawai M."/>
            <person name="Futagami T."/>
            <person name="Toyoda A."/>
            <person name="Takaki Y."/>
            <person name="Nishi S."/>
            <person name="Hori S."/>
            <person name="Arai W."/>
            <person name="Tsubouchi T."/>
            <person name="Morono Y."/>
            <person name="Uchiyama I."/>
            <person name="Ito T."/>
            <person name="Fujiyama A."/>
            <person name="Inagaki F."/>
            <person name="Takami H."/>
        </authorList>
    </citation>
    <scope>NUCLEOTIDE SEQUENCE</scope>
    <source>
        <strain evidence="1">Expedition CK06-06</strain>
    </source>
</reference>
<evidence type="ECO:0000313" key="1">
    <source>
        <dbReference type="EMBL" id="GAH29769.1"/>
    </source>
</evidence>
<dbReference type="EMBL" id="BARU01002575">
    <property type="protein sequence ID" value="GAH29769.1"/>
    <property type="molecule type" value="Genomic_DNA"/>
</dbReference>
<comment type="caution">
    <text evidence="1">The sequence shown here is derived from an EMBL/GenBank/DDBJ whole genome shotgun (WGS) entry which is preliminary data.</text>
</comment>